<dbReference type="EMBL" id="LAZR01038928">
    <property type="protein sequence ID" value="KKL18287.1"/>
    <property type="molecule type" value="Genomic_DNA"/>
</dbReference>
<accession>A0A0F9BWM0</accession>
<gene>
    <name evidence="1" type="ORF">LCGC14_2477020</name>
</gene>
<name>A0A0F9BWM0_9ZZZZ</name>
<organism evidence="1">
    <name type="scientific">marine sediment metagenome</name>
    <dbReference type="NCBI Taxonomy" id="412755"/>
    <lineage>
        <taxon>unclassified sequences</taxon>
        <taxon>metagenomes</taxon>
        <taxon>ecological metagenomes</taxon>
    </lineage>
</organism>
<comment type="caution">
    <text evidence="1">The sequence shown here is derived from an EMBL/GenBank/DDBJ whole genome shotgun (WGS) entry which is preliminary data.</text>
</comment>
<reference evidence="1" key="1">
    <citation type="journal article" date="2015" name="Nature">
        <title>Complex archaea that bridge the gap between prokaryotes and eukaryotes.</title>
        <authorList>
            <person name="Spang A."/>
            <person name="Saw J.H."/>
            <person name="Jorgensen S.L."/>
            <person name="Zaremba-Niedzwiedzka K."/>
            <person name="Martijn J."/>
            <person name="Lind A.E."/>
            <person name="van Eijk R."/>
            <person name="Schleper C."/>
            <person name="Guy L."/>
            <person name="Ettema T.J."/>
        </authorList>
    </citation>
    <scope>NUCLEOTIDE SEQUENCE</scope>
</reference>
<evidence type="ECO:0000313" key="1">
    <source>
        <dbReference type="EMBL" id="KKL18287.1"/>
    </source>
</evidence>
<sequence>MGTRFAQLVHTECEYAVVPVADDTTTVFTGPCILYGVYVNTVLSAQVLPIKDGTVTVVSLVASAAAGTSILYPGIRFDTSLIVDPDDSATGSVTVAFRRVNADR</sequence>
<protein>
    <submittedName>
        <fullName evidence="1">Uncharacterized protein</fullName>
    </submittedName>
</protein>
<proteinExistence type="predicted"/>
<dbReference type="AlphaFoldDB" id="A0A0F9BWM0"/>